<evidence type="ECO:0000313" key="2">
    <source>
        <dbReference type="EMBL" id="MWV46417.1"/>
    </source>
</evidence>
<sequence>MPSDRANRPWNGSNSMDQLHNQSFQQIIASYTGKLLRDHFGKGPESVVVSTGSTFITIYLRNFMTPTEKILLEQHQEGLVMETRDKLMLAVMPEILQYLQDMSSVSMEECYYDWDLEQKTGMIMIISREPVCHAHFISTEYNCRKEIEAELNRISAHVQKAPCTTDSYEMNPRTLLVVRNGVLLPMEQEMIRLGQGDTLKRVKRKLEKEYVLKSHILEELLPTRISDCFIDWNYTLDKSILVLALNPHR</sequence>
<feature type="domain" description="Na+-translocating membrane potential-generating system MpsC" evidence="1">
    <location>
        <begin position="22"/>
        <end position="126"/>
    </location>
</feature>
<accession>A0A7X3LIR3</accession>
<dbReference type="InterPro" id="IPR018745">
    <property type="entry name" value="MpsC"/>
</dbReference>
<name>A0A7X3LIR3_9BACL</name>
<comment type="caution">
    <text evidence="2">The sequence shown here is derived from an EMBL/GenBank/DDBJ whole genome shotgun (WGS) entry which is preliminary data.</text>
</comment>
<keyword evidence="3" id="KW-1185">Reference proteome</keyword>
<evidence type="ECO:0000259" key="1">
    <source>
        <dbReference type="Pfam" id="PF10057"/>
    </source>
</evidence>
<gene>
    <name evidence="2" type="ORF">GRF59_22695</name>
</gene>
<dbReference type="Proteomes" id="UP000460318">
    <property type="component" value="Unassembled WGS sequence"/>
</dbReference>
<organism evidence="2 3">
    <name type="scientific">Paenibacillus dendrobii</name>
    <dbReference type="NCBI Taxonomy" id="2691084"/>
    <lineage>
        <taxon>Bacteria</taxon>
        <taxon>Bacillati</taxon>
        <taxon>Bacillota</taxon>
        <taxon>Bacilli</taxon>
        <taxon>Bacillales</taxon>
        <taxon>Paenibacillaceae</taxon>
        <taxon>Paenibacillus</taxon>
    </lineage>
</organism>
<dbReference type="AlphaFoldDB" id="A0A7X3LIR3"/>
<proteinExistence type="predicted"/>
<reference evidence="2 3" key="1">
    <citation type="submission" date="2019-12" db="EMBL/GenBank/DDBJ databases">
        <title>Paenibacillus sp. nov., an endophytic bacterium isolated from the stem of Dendrobium.</title>
        <authorList>
            <person name="Zhao R."/>
        </authorList>
    </citation>
    <scope>NUCLEOTIDE SEQUENCE [LARGE SCALE GENOMIC DNA]</scope>
    <source>
        <strain evidence="2 3">HJL G12</strain>
    </source>
</reference>
<evidence type="ECO:0000313" key="3">
    <source>
        <dbReference type="Proteomes" id="UP000460318"/>
    </source>
</evidence>
<dbReference type="Pfam" id="PF10057">
    <property type="entry name" value="MpsC"/>
    <property type="match status" value="1"/>
</dbReference>
<protein>
    <submittedName>
        <fullName evidence="2">DUF2294 family protein</fullName>
    </submittedName>
</protein>
<dbReference type="EMBL" id="WUBI01000004">
    <property type="protein sequence ID" value="MWV46417.1"/>
    <property type="molecule type" value="Genomic_DNA"/>
</dbReference>